<dbReference type="PANTHER" id="PTHR37784">
    <property type="entry name" value="PROTEIN MSN1"/>
    <property type="match status" value="1"/>
</dbReference>
<evidence type="ECO:0000313" key="2">
    <source>
        <dbReference type="EMBL" id="OBZ80747.1"/>
    </source>
</evidence>
<dbReference type="InterPro" id="IPR052146">
    <property type="entry name" value="HOT1"/>
</dbReference>
<organism evidence="2 3">
    <name type="scientific">Choanephora cucurbitarum</name>
    <dbReference type="NCBI Taxonomy" id="101091"/>
    <lineage>
        <taxon>Eukaryota</taxon>
        <taxon>Fungi</taxon>
        <taxon>Fungi incertae sedis</taxon>
        <taxon>Mucoromycota</taxon>
        <taxon>Mucoromycotina</taxon>
        <taxon>Mucoromycetes</taxon>
        <taxon>Mucorales</taxon>
        <taxon>Mucorineae</taxon>
        <taxon>Choanephoraceae</taxon>
        <taxon>Choanephoroideae</taxon>
        <taxon>Choanephora</taxon>
    </lineage>
</organism>
<name>A0A1C7MVF4_9FUNG</name>
<dbReference type="AlphaFoldDB" id="A0A1C7MVF4"/>
<protein>
    <recommendedName>
        <fullName evidence="1">Transcription activator GCR1-like domain-containing protein</fullName>
    </recommendedName>
</protein>
<dbReference type="PANTHER" id="PTHR37784:SF2">
    <property type="entry name" value="HIGH-OSMOLARITY-INDUCED TRANSCRIPTION PROTEIN 1"/>
    <property type="match status" value="1"/>
</dbReference>
<reference evidence="2 3" key="1">
    <citation type="submission" date="2016-03" db="EMBL/GenBank/DDBJ databases">
        <title>Choanephora cucurbitarum.</title>
        <authorList>
            <person name="Min B."/>
            <person name="Park H."/>
            <person name="Park J.-H."/>
            <person name="Shin H.-D."/>
            <person name="Choi I.-G."/>
        </authorList>
    </citation>
    <scope>NUCLEOTIDE SEQUENCE [LARGE SCALE GENOMIC DNA]</scope>
    <source>
        <strain evidence="2 3">KUS-F28377</strain>
    </source>
</reference>
<sequence length="64" mass="7598">MNRNLVTVVNVWREYSVGAHGGPSIKHLEETYNTKWRTHGQNRNESKIFIRRLNIYKKVQKLST</sequence>
<accession>A0A1C7MVF4</accession>
<evidence type="ECO:0000259" key="1">
    <source>
        <dbReference type="Pfam" id="PF12550"/>
    </source>
</evidence>
<dbReference type="GO" id="GO:0000978">
    <property type="term" value="F:RNA polymerase II cis-regulatory region sequence-specific DNA binding"/>
    <property type="evidence" value="ECO:0007669"/>
    <property type="project" value="TreeGrafter"/>
</dbReference>
<evidence type="ECO:0000313" key="3">
    <source>
        <dbReference type="Proteomes" id="UP000093000"/>
    </source>
</evidence>
<feature type="domain" description="Transcription activator GCR1-like" evidence="1">
    <location>
        <begin position="1"/>
        <end position="63"/>
    </location>
</feature>
<dbReference type="GO" id="GO:0000981">
    <property type="term" value="F:DNA-binding transcription factor activity, RNA polymerase II-specific"/>
    <property type="evidence" value="ECO:0007669"/>
    <property type="project" value="TreeGrafter"/>
</dbReference>
<dbReference type="Pfam" id="PF12550">
    <property type="entry name" value="GCR1_C"/>
    <property type="match status" value="1"/>
</dbReference>
<dbReference type="OrthoDB" id="428577at2759"/>
<proteinExistence type="predicted"/>
<dbReference type="Proteomes" id="UP000093000">
    <property type="component" value="Unassembled WGS sequence"/>
</dbReference>
<dbReference type="EMBL" id="LUGH01001774">
    <property type="protein sequence ID" value="OBZ80747.1"/>
    <property type="molecule type" value="Genomic_DNA"/>
</dbReference>
<dbReference type="InParanoid" id="A0A1C7MVF4"/>
<dbReference type="STRING" id="101091.A0A1C7MVF4"/>
<comment type="caution">
    <text evidence="2">The sequence shown here is derived from an EMBL/GenBank/DDBJ whole genome shotgun (WGS) entry which is preliminary data.</text>
</comment>
<dbReference type="GO" id="GO:0060963">
    <property type="term" value="P:positive regulation of ribosomal protein gene transcription by RNA polymerase II"/>
    <property type="evidence" value="ECO:0007669"/>
    <property type="project" value="TreeGrafter"/>
</dbReference>
<gene>
    <name evidence="2" type="ORF">A0J61_11204</name>
</gene>
<dbReference type="InterPro" id="IPR022210">
    <property type="entry name" value="TF_GCR1-like"/>
</dbReference>
<keyword evidence="3" id="KW-1185">Reference proteome</keyword>